<dbReference type="InterPro" id="IPR011333">
    <property type="entry name" value="SKP1/BTB/POZ_sf"/>
</dbReference>
<dbReference type="KEGG" id="ssl:SS1G_02184"/>
<dbReference type="RefSeq" id="XP_001595969.1">
    <property type="nucleotide sequence ID" value="XM_001595919.1"/>
</dbReference>
<reference evidence="3" key="1">
    <citation type="journal article" date="2017" name="Genome Biol. Evol.">
        <title>The complete genome sequence of the phytopathogenic fungus Sclerotinia sclerotiorum reveals insights into the genome architecture of broad host range pathogens.</title>
        <authorList>
            <person name="Derbyshire M."/>
            <person name="Denton-Giles M."/>
            <person name="Hegedus D."/>
            <person name="Seifbarghy S."/>
            <person name="Rollins J."/>
            <person name="van Kan J."/>
            <person name="Seidl M.F."/>
            <person name="Faino L."/>
            <person name="Mbengue M."/>
            <person name="Navaud O."/>
            <person name="Raffaele S."/>
            <person name="Hammond-Kosack K."/>
            <person name="Heard S."/>
            <person name="Oliver R."/>
        </authorList>
    </citation>
    <scope>NUCLEOTIDE SEQUENCE [LARGE SCALE GENOMIC DNA]</scope>
    <source>
        <strain evidence="3">ATCC 18683 / 1980 / Ss-1</strain>
    </source>
</reference>
<dbReference type="AlphaFoldDB" id="A0A1D9Q0N6"/>
<feature type="region of interest" description="Disordered" evidence="1">
    <location>
        <begin position="107"/>
        <end position="136"/>
    </location>
</feature>
<dbReference type="PANTHER" id="PTHR47843">
    <property type="entry name" value="BTB DOMAIN-CONTAINING PROTEIN-RELATED"/>
    <property type="match status" value="1"/>
</dbReference>
<dbReference type="OMA" id="DLLTWEM"/>
<accession>A0A1D9Q0N6</accession>
<feature type="compositionally biased region" description="Basic and acidic residues" evidence="1">
    <location>
        <begin position="107"/>
        <end position="118"/>
    </location>
</feature>
<evidence type="ECO:0000256" key="1">
    <source>
        <dbReference type="SAM" id="MobiDB-lite"/>
    </source>
</evidence>
<name>A0A1D9Q0N6_SCLS1</name>
<dbReference type="Gene3D" id="3.30.710.10">
    <property type="entry name" value="Potassium Channel Kv1.1, Chain A"/>
    <property type="match status" value="1"/>
</dbReference>
<evidence type="ECO:0000313" key="2">
    <source>
        <dbReference type="EMBL" id="APA08487.1"/>
    </source>
</evidence>
<feature type="compositionally biased region" description="Basic and acidic residues" evidence="1">
    <location>
        <begin position="125"/>
        <end position="134"/>
    </location>
</feature>
<gene>
    <name evidence="2" type="ORF">sscle_04g032570</name>
</gene>
<dbReference type="VEuPathDB" id="FungiDB:sscle_04g032570"/>
<sequence>MPPDSHMSPFIKAVIEKQKEKDRNIVHVRGGKYRNAYTVEKDILYQHSPYLGEACERYSEGLECATIEFLKTNDNTFKLFRDWLYKQELGSAYEEIAEWKAEKAKNSKGADLDNKSNERPLIGFDESKGNDDLMKNSNSKGKMILETKNGDLDDRSNVALTNFCYPHMTALLDLYLFADMARVPALKNQCIKKYYEFTKATGYITTSWLSYMWKYTTKNMLIHKFLLDLLTWEMPPSLTETNSKDFPEELRLELLVNMGYVIQIARHGSSGLENSNPLRDLSNYYEKID</sequence>
<evidence type="ECO:0008006" key="4">
    <source>
        <dbReference type="Google" id="ProtNLM"/>
    </source>
</evidence>
<dbReference type="Proteomes" id="UP000177798">
    <property type="component" value="Chromosome 4"/>
</dbReference>
<dbReference type="PANTHER" id="PTHR47843:SF2">
    <property type="entry name" value="BTB DOMAIN-CONTAINING PROTEIN"/>
    <property type="match status" value="1"/>
</dbReference>
<evidence type="ECO:0000313" key="3">
    <source>
        <dbReference type="Proteomes" id="UP000177798"/>
    </source>
</evidence>
<protein>
    <recommendedName>
        <fullName evidence="4">BTB domain-containing protein</fullName>
    </recommendedName>
</protein>
<dbReference type="OrthoDB" id="3477276at2759"/>
<proteinExistence type="predicted"/>
<organism evidence="2 3">
    <name type="scientific">Sclerotinia sclerotiorum (strain ATCC 18683 / 1980 / Ss-1)</name>
    <name type="common">White mold</name>
    <name type="synonym">Whetzelinia sclerotiorum</name>
    <dbReference type="NCBI Taxonomy" id="665079"/>
    <lineage>
        <taxon>Eukaryota</taxon>
        <taxon>Fungi</taxon>
        <taxon>Dikarya</taxon>
        <taxon>Ascomycota</taxon>
        <taxon>Pezizomycotina</taxon>
        <taxon>Leotiomycetes</taxon>
        <taxon>Helotiales</taxon>
        <taxon>Sclerotiniaceae</taxon>
        <taxon>Sclerotinia</taxon>
    </lineage>
</organism>
<dbReference type="EMBL" id="CP017817">
    <property type="protein sequence ID" value="APA08487.1"/>
    <property type="molecule type" value="Genomic_DNA"/>
</dbReference>